<protein>
    <submittedName>
        <fullName evidence="2">Jg5519 protein</fullName>
    </submittedName>
</protein>
<comment type="caution">
    <text evidence="2">The sequence shown here is derived from an EMBL/GenBank/DDBJ whole genome shotgun (WGS) entry which is preliminary data.</text>
</comment>
<evidence type="ECO:0000256" key="1">
    <source>
        <dbReference type="SAM" id="MobiDB-lite"/>
    </source>
</evidence>
<accession>A0A8S4SGX4</accession>
<keyword evidence="3" id="KW-1185">Reference proteome</keyword>
<reference evidence="2" key="1">
    <citation type="submission" date="2022-03" db="EMBL/GenBank/DDBJ databases">
        <authorList>
            <person name="Lindestad O."/>
        </authorList>
    </citation>
    <scope>NUCLEOTIDE SEQUENCE</scope>
</reference>
<evidence type="ECO:0000313" key="3">
    <source>
        <dbReference type="Proteomes" id="UP000838756"/>
    </source>
</evidence>
<proteinExistence type="predicted"/>
<evidence type="ECO:0000313" key="2">
    <source>
        <dbReference type="EMBL" id="CAH2268349.1"/>
    </source>
</evidence>
<sequence>MDQTDGPPGGNWKTIADKQIILYMIGVKTPATTLFRLEHSIATMLLTGRNKHGGSFSPVVQKKTQPPVWKADSAENELAKNSAVALFEDQ</sequence>
<dbReference type="Proteomes" id="UP000838756">
    <property type="component" value="Unassembled WGS sequence"/>
</dbReference>
<name>A0A8S4SGX4_9NEOP</name>
<dbReference type="EMBL" id="CAKXAJ010026429">
    <property type="protein sequence ID" value="CAH2268349.1"/>
    <property type="molecule type" value="Genomic_DNA"/>
</dbReference>
<gene>
    <name evidence="2" type="primary">jg5519</name>
    <name evidence="2" type="ORF">PAEG_LOCUS26709</name>
</gene>
<feature type="region of interest" description="Disordered" evidence="1">
    <location>
        <begin position="54"/>
        <end position="73"/>
    </location>
</feature>
<organism evidence="2 3">
    <name type="scientific">Pararge aegeria aegeria</name>
    <dbReference type="NCBI Taxonomy" id="348720"/>
    <lineage>
        <taxon>Eukaryota</taxon>
        <taxon>Metazoa</taxon>
        <taxon>Ecdysozoa</taxon>
        <taxon>Arthropoda</taxon>
        <taxon>Hexapoda</taxon>
        <taxon>Insecta</taxon>
        <taxon>Pterygota</taxon>
        <taxon>Neoptera</taxon>
        <taxon>Endopterygota</taxon>
        <taxon>Lepidoptera</taxon>
        <taxon>Glossata</taxon>
        <taxon>Ditrysia</taxon>
        <taxon>Papilionoidea</taxon>
        <taxon>Nymphalidae</taxon>
        <taxon>Satyrinae</taxon>
        <taxon>Satyrini</taxon>
        <taxon>Parargina</taxon>
        <taxon>Pararge</taxon>
    </lineage>
</organism>
<dbReference type="AlphaFoldDB" id="A0A8S4SGX4"/>